<evidence type="ECO:0000313" key="3">
    <source>
        <dbReference type="EMBL" id="GGX63428.1"/>
    </source>
</evidence>
<dbReference type="AlphaFoldDB" id="A0A918NFL9"/>
<dbReference type="Proteomes" id="UP000626148">
    <property type="component" value="Unassembled WGS sequence"/>
</dbReference>
<organism evidence="3 4">
    <name type="scientific">Saccharospirillum salsuginis</name>
    <dbReference type="NCBI Taxonomy" id="418750"/>
    <lineage>
        <taxon>Bacteria</taxon>
        <taxon>Pseudomonadati</taxon>
        <taxon>Pseudomonadota</taxon>
        <taxon>Gammaproteobacteria</taxon>
        <taxon>Oceanospirillales</taxon>
        <taxon>Saccharospirillaceae</taxon>
        <taxon>Saccharospirillum</taxon>
    </lineage>
</organism>
<dbReference type="Gene3D" id="2.60.120.1440">
    <property type="match status" value="1"/>
</dbReference>
<dbReference type="Pfam" id="PF14559">
    <property type="entry name" value="TPR_19"/>
    <property type="match status" value="1"/>
</dbReference>
<reference evidence="3" key="2">
    <citation type="submission" date="2020-09" db="EMBL/GenBank/DDBJ databases">
        <authorList>
            <person name="Sun Q."/>
            <person name="Kim S."/>
        </authorList>
    </citation>
    <scope>NUCLEOTIDE SEQUENCE</scope>
    <source>
        <strain evidence="3">KCTC 22169</strain>
    </source>
</reference>
<accession>A0A918NFL9</accession>
<dbReference type="PROSITE" id="PS50005">
    <property type="entry name" value="TPR"/>
    <property type="match status" value="1"/>
</dbReference>
<dbReference type="EMBL" id="BMXR01000008">
    <property type="protein sequence ID" value="GGX63428.1"/>
    <property type="molecule type" value="Genomic_DNA"/>
</dbReference>
<dbReference type="Gene3D" id="1.25.40.10">
    <property type="entry name" value="Tetratricopeptide repeat domain"/>
    <property type="match status" value="1"/>
</dbReference>
<feature type="domain" description="FecR protein" evidence="2">
    <location>
        <begin position="37"/>
        <end position="140"/>
    </location>
</feature>
<dbReference type="SUPFAM" id="SSF48452">
    <property type="entry name" value="TPR-like"/>
    <property type="match status" value="1"/>
</dbReference>
<keyword evidence="1" id="KW-0802">TPR repeat</keyword>
<dbReference type="InterPro" id="IPR019734">
    <property type="entry name" value="TPR_rpt"/>
</dbReference>
<dbReference type="Pfam" id="PF04773">
    <property type="entry name" value="FecR"/>
    <property type="match status" value="1"/>
</dbReference>
<reference evidence="3" key="1">
    <citation type="journal article" date="2014" name="Int. J. Syst. Evol. Microbiol.">
        <title>Complete genome sequence of Corynebacterium casei LMG S-19264T (=DSM 44701T), isolated from a smear-ripened cheese.</title>
        <authorList>
            <consortium name="US DOE Joint Genome Institute (JGI-PGF)"/>
            <person name="Walter F."/>
            <person name="Albersmeier A."/>
            <person name="Kalinowski J."/>
            <person name="Ruckert C."/>
        </authorList>
    </citation>
    <scope>NUCLEOTIDE SEQUENCE</scope>
    <source>
        <strain evidence="3">KCTC 22169</strain>
    </source>
</reference>
<dbReference type="InterPro" id="IPR006860">
    <property type="entry name" value="FecR"/>
</dbReference>
<proteinExistence type="predicted"/>
<evidence type="ECO:0000313" key="4">
    <source>
        <dbReference type="Proteomes" id="UP000626148"/>
    </source>
</evidence>
<dbReference type="InterPro" id="IPR011990">
    <property type="entry name" value="TPR-like_helical_dom_sf"/>
</dbReference>
<evidence type="ECO:0000259" key="2">
    <source>
        <dbReference type="Pfam" id="PF04773"/>
    </source>
</evidence>
<evidence type="ECO:0000256" key="1">
    <source>
        <dbReference type="PROSITE-ProRule" id="PRU00339"/>
    </source>
</evidence>
<feature type="repeat" description="TPR" evidence="1">
    <location>
        <begin position="292"/>
        <end position="325"/>
    </location>
</feature>
<dbReference type="PANTHER" id="PTHR38731">
    <property type="entry name" value="LIPL45-RELATED LIPOPROTEIN-RELATED"/>
    <property type="match status" value="1"/>
</dbReference>
<sequence length="645" mass="71558">MAEPVAMVVRASGEVVRITPDGERMPLERRDTLNTGDRIETGEQARVTLKFADEGLVELGTGSRFVIQQYRSETDSDEDPNVLLELIEGRLRTVTGALARDPDDYDLKTPLASIGIRGTEFEVWQSAETGTRVRLSQGSVSLADLAGQGDPVILTENNPFGEVRPGAAARFIEEWTGPSMGAFPAELLSIPVPAVLPPLAPPVPAAVPLAADVPATAVADDEEEPDALARFVQAVNQNQWDTARLLADELLDRFEGTPRFDLYYALLLLHENRTQEAIFALERVLAYAPDQHRARLELARAYFANKNLARARTEFERVLATDPPANVRTNIESFLARIDAAEQARNQQFNLYAGLEAGWDSNINDGATLNEELDPNLLNLTALSDASQAIDGSYGRIRFGAQWITPTSLTSGRSFGLQGHSTLYPGNDAYNQTGVNARYLSRKASDELRGHFALSGGYTWIGSEPWQLSLGLGGQVTRPVWGPLWAGVVGQTSIGFAQSGDRPHSITDAGGVVLSAEERQRRHQLTIQYARYQQTGQDDGHLEWQGLSNRYRLNWALPYRLEAQASLRHDWRRFDDNDLLFTESSGSDDLKRRVDNLLQIDLALNWQADTWLQSRTGLRLEWLESNINAYSRDNWVISQTLTVTF</sequence>
<comment type="caution">
    <text evidence="3">The sequence shown here is derived from an EMBL/GenBank/DDBJ whole genome shotgun (WGS) entry which is preliminary data.</text>
</comment>
<name>A0A918NFL9_9GAMM</name>
<gene>
    <name evidence="3" type="ORF">GCM10007392_34150</name>
</gene>
<keyword evidence="4" id="KW-1185">Reference proteome</keyword>
<protein>
    <recommendedName>
        <fullName evidence="2">FecR protein domain-containing protein</fullName>
    </recommendedName>
</protein>